<comment type="caution">
    <text evidence="3">The sequence shown here is derived from an EMBL/GenBank/DDBJ whole genome shotgun (WGS) entry which is preliminary data.</text>
</comment>
<name>A0ABR0N457_GOSAR</name>
<reference evidence="3 4" key="1">
    <citation type="submission" date="2023-03" db="EMBL/GenBank/DDBJ databases">
        <title>WGS of Gossypium arboreum.</title>
        <authorList>
            <person name="Yu D."/>
        </authorList>
    </citation>
    <scope>NUCLEOTIDE SEQUENCE [LARGE SCALE GENOMIC DNA]</scope>
    <source>
        <tissue evidence="3">Leaf</tissue>
    </source>
</reference>
<dbReference type="Proteomes" id="UP001358586">
    <property type="component" value="Chromosome 11"/>
</dbReference>
<keyword evidence="2" id="KW-0472">Membrane</keyword>
<evidence type="ECO:0000256" key="1">
    <source>
        <dbReference type="SAM" id="MobiDB-lite"/>
    </source>
</evidence>
<keyword evidence="2" id="KW-1133">Transmembrane helix</keyword>
<feature type="region of interest" description="Disordered" evidence="1">
    <location>
        <begin position="104"/>
        <end position="145"/>
    </location>
</feature>
<evidence type="ECO:0000256" key="2">
    <source>
        <dbReference type="SAM" id="Phobius"/>
    </source>
</evidence>
<protein>
    <submittedName>
        <fullName evidence="3">Uncharacterized protein</fullName>
    </submittedName>
</protein>
<feature type="transmembrane region" description="Helical" evidence="2">
    <location>
        <begin position="73"/>
        <end position="94"/>
    </location>
</feature>
<feature type="compositionally biased region" description="Basic and acidic residues" evidence="1">
    <location>
        <begin position="108"/>
        <end position="145"/>
    </location>
</feature>
<evidence type="ECO:0000313" key="4">
    <source>
        <dbReference type="Proteomes" id="UP001358586"/>
    </source>
</evidence>
<gene>
    <name evidence="3" type="ORF">PVK06_039936</name>
</gene>
<accession>A0ABR0N457</accession>
<organism evidence="3 4">
    <name type="scientific">Gossypium arboreum</name>
    <name type="common">Tree cotton</name>
    <name type="synonym">Gossypium nanking</name>
    <dbReference type="NCBI Taxonomy" id="29729"/>
    <lineage>
        <taxon>Eukaryota</taxon>
        <taxon>Viridiplantae</taxon>
        <taxon>Streptophyta</taxon>
        <taxon>Embryophyta</taxon>
        <taxon>Tracheophyta</taxon>
        <taxon>Spermatophyta</taxon>
        <taxon>Magnoliopsida</taxon>
        <taxon>eudicotyledons</taxon>
        <taxon>Gunneridae</taxon>
        <taxon>Pentapetalae</taxon>
        <taxon>rosids</taxon>
        <taxon>malvids</taxon>
        <taxon>Malvales</taxon>
        <taxon>Malvaceae</taxon>
        <taxon>Malvoideae</taxon>
        <taxon>Gossypium</taxon>
    </lineage>
</organism>
<sequence>MLRLSLRLRIVTPEEIHTMISILLGVQDETKQTSSLKPITVTNEKIRESIHMREDTHPRGNACEEMIVFRTRIFHTFSNKILILILLCYLPLVVRSKNHVKMKKRVKEKKELERENKIEKESERKEKELEQENKIEKEIESGVSL</sequence>
<evidence type="ECO:0000313" key="3">
    <source>
        <dbReference type="EMBL" id="KAK5785360.1"/>
    </source>
</evidence>
<keyword evidence="2" id="KW-0812">Transmembrane</keyword>
<keyword evidence="4" id="KW-1185">Reference proteome</keyword>
<proteinExistence type="predicted"/>
<dbReference type="EMBL" id="JARKNE010000011">
    <property type="protein sequence ID" value="KAK5785360.1"/>
    <property type="molecule type" value="Genomic_DNA"/>
</dbReference>